<name>A0ABY4VPR8_9BURK</name>
<accession>A0ABY4VPR8</accession>
<reference evidence="1" key="1">
    <citation type="submission" date="2022-06" db="EMBL/GenBank/DDBJ databases">
        <title>Complete genome sequence and characterization of Cupriavidus gilardii QJ1 isolated from contaminating cells.</title>
        <authorList>
            <person name="Qi J."/>
        </authorList>
    </citation>
    <scope>NUCLEOTIDE SEQUENCE</scope>
    <source>
        <strain evidence="1">QJ1</strain>
    </source>
</reference>
<dbReference type="EMBL" id="CP098736">
    <property type="protein sequence ID" value="USE79031.1"/>
    <property type="molecule type" value="Genomic_DNA"/>
</dbReference>
<dbReference type="RefSeq" id="WP_252252753.1">
    <property type="nucleotide sequence ID" value="NZ_CP098736.1"/>
</dbReference>
<evidence type="ECO:0000313" key="1">
    <source>
        <dbReference type="EMBL" id="USE79031.1"/>
    </source>
</evidence>
<protein>
    <submittedName>
        <fullName evidence="1">Uncharacterized protein</fullName>
    </submittedName>
</protein>
<sequence length="99" mass="11234">MTLWKLLNLVPRDPFGVLQPVDQVIDGPIATDLRNRHGSREAGIAIEYFCPRADGRKADYLHRVPRAGVDEVPLLVRPRDPIPIHFRHTHLRKSGEIVA</sequence>
<evidence type="ECO:0000313" key="2">
    <source>
        <dbReference type="Proteomes" id="UP001056648"/>
    </source>
</evidence>
<organism evidence="1 2">
    <name type="scientific">Cupriavidus gilardii</name>
    <dbReference type="NCBI Taxonomy" id="82541"/>
    <lineage>
        <taxon>Bacteria</taxon>
        <taxon>Pseudomonadati</taxon>
        <taxon>Pseudomonadota</taxon>
        <taxon>Betaproteobacteria</taxon>
        <taxon>Burkholderiales</taxon>
        <taxon>Burkholderiaceae</taxon>
        <taxon>Cupriavidus</taxon>
    </lineage>
</organism>
<keyword evidence="2" id="KW-1185">Reference proteome</keyword>
<dbReference type="Proteomes" id="UP001056648">
    <property type="component" value="Chromosome 2"/>
</dbReference>
<proteinExistence type="predicted"/>
<gene>
    <name evidence="1" type="ORF">NDR89_20555</name>
</gene>